<feature type="domain" description="TraC-like" evidence="1">
    <location>
        <begin position="21"/>
        <end position="197"/>
    </location>
</feature>
<sequence length="213" mass="24261">MPLKAKATQEFVPIKEVRDGIVILKDGGLRAIILANSVNLSLKSADEQKATILQFQSFLNTLDFAIQISVQSRKLDIRPYLLLLGNRMKVQSEPLLKLQTKEYMNFILNFTESVNIMTKSFFIVVPYTHTILKSDSGIFGRLFKKKNKREARAEKQEDFEEKKSQLEQRVGVIQQGLYRCGIKSAELGTEEVVEVFYKVFNPGEVEGKIKIGN</sequence>
<dbReference type="InterPro" id="IPR058596">
    <property type="entry name" value="TraC-like_dom"/>
</dbReference>
<dbReference type="AlphaFoldDB" id="A0A1F6URE5"/>
<dbReference type="Proteomes" id="UP000177869">
    <property type="component" value="Unassembled WGS sequence"/>
</dbReference>
<name>A0A1F6URE5_9BACT</name>
<accession>A0A1F6URE5</accession>
<organism evidence="2 3">
    <name type="scientific">Candidatus Nomurabacteria bacterium RIFCSPHIGHO2_01_FULL_38_19</name>
    <dbReference type="NCBI Taxonomy" id="1801732"/>
    <lineage>
        <taxon>Bacteria</taxon>
        <taxon>Candidatus Nomuraibacteriota</taxon>
    </lineage>
</organism>
<dbReference type="Pfam" id="PF26593">
    <property type="entry name" value="TraC-like"/>
    <property type="match status" value="1"/>
</dbReference>
<reference evidence="2 3" key="1">
    <citation type="journal article" date="2016" name="Nat. Commun.">
        <title>Thousands of microbial genomes shed light on interconnected biogeochemical processes in an aquifer system.</title>
        <authorList>
            <person name="Anantharaman K."/>
            <person name="Brown C.T."/>
            <person name="Hug L.A."/>
            <person name="Sharon I."/>
            <person name="Castelle C.J."/>
            <person name="Probst A.J."/>
            <person name="Thomas B.C."/>
            <person name="Singh A."/>
            <person name="Wilkins M.J."/>
            <person name="Karaoz U."/>
            <person name="Brodie E.L."/>
            <person name="Williams K.H."/>
            <person name="Hubbard S.S."/>
            <person name="Banfield J.F."/>
        </authorList>
    </citation>
    <scope>NUCLEOTIDE SEQUENCE [LARGE SCALE GENOMIC DNA]</scope>
</reference>
<evidence type="ECO:0000259" key="1">
    <source>
        <dbReference type="Pfam" id="PF26593"/>
    </source>
</evidence>
<gene>
    <name evidence="2" type="ORF">A2814_01530</name>
</gene>
<proteinExistence type="predicted"/>
<evidence type="ECO:0000313" key="3">
    <source>
        <dbReference type="Proteomes" id="UP000177869"/>
    </source>
</evidence>
<protein>
    <recommendedName>
        <fullName evidence="1">TraC-like domain-containing protein</fullName>
    </recommendedName>
</protein>
<evidence type="ECO:0000313" key="2">
    <source>
        <dbReference type="EMBL" id="OGI59967.1"/>
    </source>
</evidence>
<comment type="caution">
    <text evidence="2">The sequence shown here is derived from an EMBL/GenBank/DDBJ whole genome shotgun (WGS) entry which is preliminary data.</text>
</comment>
<dbReference type="STRING" id="1801732.A2814_01530"/>
<dbReference type="EMBL" id="MFTI01000020">
    <property type="protein sequence ID" value="OGI59967.1"/>
    <property type="molecule type" value="Genomic_DNA"/>
</dbReference>